<sequence length="272" mass="28474">MRGLAIFLVIVLLIVGGLYATGALTGNAWWEPRTWNKPTAGDVITDTKAVNLQGARIALVELQMGAGRVTLSGGASDLMDATFAYNVTAWKPIVDYVVNGDEGRLLVRQPSGTYQAFSGSYRNDWDIRLSSTTPVDLDLKNGAGDMDMDLSDTMVHTLTVDSGASSTTVKASPKAMTSLTVKAGVGSVNLDLTGDWKNSADVQVNGGVGSIKLVVPENVGVTINAQRGLGSIDASGFTRNGSTYRNAAWGTTAVTLSLDLNVGVGSVTITQK</sequence>
<keyword evidence="4" id="KW-1185">Reference proteome</keyword>
<dbReference type="Pfam" id="PF09922">
    <property type="entry name" value="LiaF-like_C"/>
    <property type="match status" value="1"/>
</dbReference>
<dbReference type="InterPro" id="IPR024425">
    <property type="entry name" value="LiaF-like_C"/>
</dbReference>
<evidence type="ECO:0000313" key="3">
    <source>
        <dbReference type="EMBL" id="RIE05510.1"/>
    </source>
</evidence>
<evidence type="ECO:0008006" key="5">
    <source>
        <dbReference type="Google" id="ProtNLM"/>
    </source>
</evidence>
<dbReference type="Proteomes" id="UP000266328">
    <property type="component" value="Unassembled WGS sequence"/>
</dbReference>
<proteinExistence type="predicted"/>
<dbReference type="EMBL" id="QXIS01000036">
    <property type="protein sequence ID" value="RIE05510.1"/>
    <property type="molecule type" value="Genomic_DNA"/>
</dbReference>
<name>A0A398CTS8_9BACT</name>
<evidence type="ECO:0000259" key="1">
    <source>
        <dbReference type="Pfam" id="PF09922"/>
    </source>
</evidence>
<organism evidence="3 4">
    <name type="scientific">Candidatus Cryosericum terrychapinii</name>
    <dbReference type="NCBI Taxonomy" id="2290919"/>
    <lineage>
        <taxon>Bacteria</taxon>
        <taxon>Pseudomonadati</taxon>
        <taxon>Caldisericota/Cryosericota group</taxon>
        <taxon>Candidatus Cryosericota</taxon>
        <taxon>Candidatus Cryosericia</taxon>
        <taxon>Candidatus Cryosericales</taxon>
        <taxon>Candidatus Cryosericaceae</taxon>
        <taxon>Candidatus Cryosericum</taxon>
    </lineage>
</organism>
<dbReference type="RefSeq" id="WP_119089673.1">
    <property type="nucleotide sequence ID" value="NZ_QXIS01000036.1"/>
</dbReference>
<evidence type="ECO:0000313" key="4">
    <source>
        <dbReference type="Proteomes" id="UP000266328"/>
    </source>
</evidence>
<gene>
    <name evidence="3" type="ORF">SMC7_07190</name>
</gene>
<accession>A0A398CTS8</accession>
<reference evidence="3 4" key="1">
    <citation type="submission" date="2018-09" db="EMBL/GenBank/DDBJ databases">
        <title>Discovery and Ecogenomic Context for Candidatus Cryosericales, a Global Caldiserica Order Active in Thawing Permafrost.</title>
        <authorList>
            <person name="Martinez M.A."/>
            <person name="Woodcroft B.J."/>
            <person name="Ignacio Espinoza J.C."/>
            <person name="Zayed A."/>
            <person name="Singleton C.M."/>
            <person name="Boyd J."/>
            <person name="Li Y.-F."/>
            <person name="Purvine S."/>
            <person name="Maughan H."/>
            <person name="Hodgkins S.B."/>
            <person name="Anderson D."/>
            <person name="Sederholm M."/>
            <person name="Temperton B."/>
            <person name="Saleska S.R."/>
            <person name="Tyson G.W."/>
            <person name="Rich V.I."/>
        </authorList>
    </citation>
    <scope>NUCLEOTIDE SEQUENCE [LARGE SCALE GENOMIC DNA]</scope>
    <source>
        <strain evidence="3 4">SMC7</strain>
    </source>
</reference>
<dbReference type="OrthoDB" id="892562at2"/>
<protein>
    <recommendedName>
        <fullName evidence="5">DUF2154 domain-containing protein</fullName>
    </recommendedName>
</protein>
<comment type="caution">
    <text evidence="3">The sequence shown here is derived from an EMBL/GenBank/DDBJ whole genome shotgun (WGS) entry which is preliminary data.</text>
</comment>
<feature type="domain" description="Cell wall-active antibiotics response LiaF-like C-terminal" evidence="1">
    <location>
        <begin position="176"/>
        <end position="269"/>
    </location>
</feature>
<dbReference type="InterPro" id="IPR031346">
    <property type="entry name" value="DUF2154_N"/>
</dbReference>
<dbReference type="AlphaFoldDB" id="A0A398CTS8"/>
<evidence type="ECO:0000259" key="2">
    <source>
        <dbReference type="Pfam" id="PF17115"/>
    </source>
</evidence>
<feature type="domain" description="DUF2154" evidence="2">
    <location>
        <begin position="55"/>
        <end position="143"/>
    </location>
</feature>
<dbReference type="Pfam" id="PF17115">
    <property type="entry name" value="Toast_rack_N"/>
    <property type="match status" value="1"/>
</dbReference>